<evidence type="ECO:0000256" key="2">
    <source>
        <dbReference type="ARBA" id="ARBA00022692"/>
    </source>
</evidence>
<keyword evidence="6" id="KW-0808">Transferase</keyword>
<feature type="transmembrane region" description="Helical" evidence="5">
    <location>
        <begin position="35"/>
        <end position="52"/>
    </location>
</feature>
<name>A0A4D4LPI5_STRAX</name>
<gene>
    <name evidence="6" type="ORF">SAV14893_028540</name>
    <name evidence="7" type="ORF">SAV31267_058850</name>
</gene>
<sequence length="213" mass="23347">MNQRLVVLALRALLPVTCAVFVTAIGLLLTDHASTPQLAGALFAGLYVLWVLAEARITVRHPSQSAAENSTLLPYALARAGTGMSAVLWPLPWQGWSAWLVVPVVVFTAAVALRLVAIRTLGRFYSHHVVRYSDHSVVTHGPYRHVRHPAYTGMLLANAAFVSFFLNPLSVLFLLALCAVVTWRVRVEERVLWEVPGYAGYAGGRARLLPGVW</sequence>
<dbReference type="GO" id="GO:0032259">
    <property type="term" value="P:methylation"/>
    <property type="evidence" value="ECO:0007669"/>
    <property type="project" value="UniProtKB-KW"/>
</dbReference>
<evidence type="ECO:0000256" key="3">
    <source>
        <dbReference type="ARBA" id="ARBA00022989"/>
    </source>
</evidence>
<feature type="transmembrane region" description="Helical" evidence="5">
    <location>
        <begin position="155"/>
        <end position="183"/>
    </location>
</feature>
<evidence type="ECO:0000256" key="1">
    <source>
        <dbReference type="ARBA" id="ARBA00004141"/>
    </source>
</evidence>
<dbReference type="GO" id="GO:0016020">
    <property type="term" value="C:membrane"/>
    <property type="evidence" value="ECO:0007669"/>
    <property type="project" value="UniProtKB-SubCell"/>
</dbReference>
<keyword evidence="6" id="KW-0489">Methyltransferase</keyword>
<dbReference type="STRING" id="33903.AQJ43_03635"/>
<dbReference type="OMA" id="AYSHRVR"/>
<dbReference type="GO" id="GO:0004671">
    <property type="term" value="F:protein C-terminal S-isoprenylcysteine carboxyl O-methyltransferase activity"/>
    <property type="evidence" value="ECO:0007669"/>
    <property type="project" value="InterPro"/>
</dbReference>
<dbReference type="Gene3D" id="1.20.120.1630">
    <property type="match status" value="1"/>
</dbReference>
<dbReference type="Proteomes" id="UP000302139">
    <property type="component" value="Unassembled WGS sequence"/>
</dbReference>
<keyword evidence="3 5" id="KW-1133">Transmembrane helix</keyword>
<dbReference type="Proteomes" id="UP000299211">
    <property type="component" value="Unassembled WGS sequence"/>
</dbReference>
<evidence type="ECO:0000313" key="9">
    <source>
        <dbReference type="Proteomes" id="UP000302139"/>
    </source>
</evidence>
<dbReference type="RefSeq" id="WP_010984954.1">
    <property type="nucleotide sequence ID" value="NZ_BAABTN010000032.1"/>
</dbReference>
<evidence type="ECO:0000256" key="4">
    <source>
        <dbReference type="ARBA" id="ARBA00023136"/>
    </source>
</evidence>
<feature type="transmembrane region" description="Helical" evidence="5">
    <location>
        <begin position="97"/>
        <end position="117"/>
    </location>
</feature>
<dbReference type="EMBL" id="BJHX01000001">
    <property type="protein sequence ID" value="GDY63461.1"/>
    <property type="molecule type" value="Genomic_DNA"/>
</dbReference>
<dbReference type="EMBL" id="BJHY01000001">
    <property type="protein sequence ID" value="GDY76400.1"/>
    <property type="molecule type" value="Genomic_DNA"/>
</dbReference>
<proteinExistence type="predicted"/>
<keyword evidence="4 5" id="KW-0472">Membrane</keyword>
<comment type="subcellular location">
    <subcellularLocation>
        <location evidence="1">Membrane</location>
        <topology evidence="1">Multi-pass membrane protein</topology>
    </subcellularLocation>
</comment>
<dbReference type="GeneID" id="41540587"/>
<dbReference type="PANTHER" id="PTHR12714">
    <property type="entry name" value="PROTEIN-S ISOPRENYLCYSTEINE O-METHYLTRANSFERASE"/>
    <property type="match status" value="1"/>
</dbReference>
<keyword evidence="2 5" id="KW-0812">Transmembrane</keyword>
<feature type="transmembrane region" description="Helical" evidence="5">
    <location>
        <begin position="12"/>
        <end position="29"/>
    </location>
</feature>
<evidence type="ECO:0000313" key="7">
    <source>
        <dbReference type="EMBL" id="GDY76400.1"/>
    </source>
</evidence>
<reference evidence="6 9" key="2">
    <citation type="submission" date="2019-04" db="EMBL/GenBank/DDBJ databases">
        <title>Draft genome sequences of Streptomyces avermitilis NBRC 14893.</title>
        <authorList>
            <person name="Komaki H."/>
            <person name="Tamura T."/>
            <person name="Hosoyama A."/>
        </authorList>
    </citation>
    <scope>NUCLEOTIDE SEQUENCE [LARGE SCALE GENOMIC DNA]</scope>
    <source>
        <strain evidence="6 9">NBRC 14893</strain>
    </source>
</reference>
<reference evidence="7 8" key="1">
    <citation type="submission" date="2019-04" db="EMBL/GenBank/DDBJ databases">
        <title>Draft genome sequences of Streptomyces avermitilis ATCC 31267.</title>
        <authorList>
            <person name="Komaki H."/>
            <person name="Tamura T."/>
            <person name="Hosoyama A."/>
        </authorList>
    </citation>
    <scope>NUCLEOTIDE SEQUENCE [LARGE SCALE GENOMIC DNA]</scope>
    <source>
        <strain evidence="7 8">ATCC 31267</strain>
    </source>
</reference>
<evidence type="ECO:0000313" key="6">
    <source>
        <dbReference type="EMBL" id="GDY63461.1"/>
    </source>
</evidence>
<dbReference type="InterPro" id="IPR007269">
    <property type="entry name" value="ICMT_MeTrfase"/>
</dbReference>
<comment type="caution">
    <text evidence="6">The sequence shown here is derived from an EMBL/GenBank/DDBJ whole genome shotgun (WGS) entry which is preliminary data.</text>
</comment>
<dbReference type="Pfam" id="PF04140">
    <property type="entry name" value="ICMT"/>
    <property type="match status" value="1"/>
</dbReference>
<dbReference type="PANTHER" id="PTHR12714:SF11">
    <property type="entry name" value="PROTEIN C-TERMINAL S-ISOPRENYLCYSTEINE CARBOXYL O-METHYLTRANSFERASE"/>
    <property type="match status" value="1"/>
</dbReference>
<accession>A0A4D4LPI5</accession>
<dbReference type="AlphaFoldDB" id="A0A4D4LPI5"/>
<organism evidence="6 9">
    <name type="scientific">Streptomyces avermitilis</name>
    <dbReference type="NCBI Taxonomy" id="33903"/>
    <lineage>
        <taxon>Bacteria</taxon>
        <taxon>Bacillati</taxon>
        <taxon>Actinomycetota</taxon>
        <taxon>Actinomycetes</taxon>
        <taxon>Kitasatosporales</taxon>
        <taxon>Streptomycetaceae</taxon>
        <taxon>Streptomyces</taxon>
    </lineage>
</organism>
<evidence type="ECO:0000256" key="5">
    <source>
        <dbReference type="SAM" id="Phobius"/>
    </source>
</evidence>
<evidence type="ECO:0000313" key="8">
    <source>
        <dbReference type="Proteomes" id="UP000299211"/>
    </source>
</evidence>
<protein>
    <submittedName>
        <fullName evidence="6">Protein-S-isoprenylcysteine methyltransferase</fullName>
    </submittedName>
</protein>